<evidence type="ECO:0000256" key="9">
    <source>
        <dbReference type="ARBA" id="ARBA00023221"/>
    </source>
</evidence>
<organism evidence="20 21">
    <name type="scientific">Streptomyces castrisilvae</name>
    <dbReference type="NCBI Taxonomy" id="3033811"/>
    <lineage>
        <taxon>Bacteria</taxon>
        <taxon>Bacillati</taxon>
        <taxon>Actinomycetota</taxon>
        <taxon>Actinomycetes</taxon>
        <taxon>Kitasatosporales</taxon>
        <taxon>Streptomycetaceae</taxon>
        <taxon>Streptomyces</taxon>
    </lineage>
</organism>
<dbReference type="Pfam" id="PF00732">
    <property type="entry name" value="GMC_oxred_N"/>
    <property type="match status" value="1"/>
</dbReference>
<comment type="cofactor">
    <cofactor evidence="1">
        <name>FAD</name>
        <dbReference type="ChEBI" id="CHEBI:57692"/>
    </cofactor>
</comment>
<keyword evidence="6" id="KW-0560">Oxidoreductase</keyword>
<evidence type="ECO:0000259" key="17">
    <source>
        <dbReference type="Pfam" id="PF00732"/>
    </source>
</evidence>
<feature type="domain" description="Glucose-methanol-choline oxidoreductase N-terminal" evidence="17">
    <location>
        <begin position="216"/>
        <end position="304"/>
    </location>
</feature>
<feature type="domain" description="Glucose-methanol-choline oxidoreductase C-terminal" evidence="19">
    <location>
        <begin position="494"/>
        <end position="548"/>
    </location>
</feature>
<keyword evidence="4" id="KW-0285">Flavoprotein</keyword>
<dbReference type="Pfam" id="PF00890">
    <property type="entry name" value="FAD_binding_2"/>
    <property type="match status" value="1"/>
</dbReference>
<dbReference type="InterPro" id="IPR052542">
    <property type="entry name" value="Cholesterol_Oxidase"/>
</dbReference>
<dbReference type="InterPro" id="IPR036188">
    <property type="entry name" value="FAD/NAD-bd_sf"/>
</dbReference>
<evidence type="ECO:0000256" key="2">
    <source>
        <dbReference type="ARBA" id="ARBA00010790"/>
    </source>
</evidence>
<evidence type="ECO:0000256" key="11">
    <source>
        <dbReference type="ARBA" id="ARBA00038856"/>
    </source>
</evidence>
<sequence length="627" mass="66824">MSQDSPAQNQDRPAGAADDDAAYDYDVIVVGSGFGGAVSALRLSEKGYRVGVLEAGRRFTPGTLPKNSWDLKNYLWAPALGLFGIQRVHLLGKVMVLAGAGVGGGSLNYANTLYVPPAPFFEDRQWAHITDWQDELKPFYDQAKRMLGVRLNPTTTPSDVHLRATAEAMGVGDTFHLAPVGVFFGDGEDADGTARAKPGGTVADPYFGGAGPARKACTECGECMTGCRHGAKNTLNENYLHLAEKAGAVIHPMTSVIGVTDHPDGGYRVATVPTDRRRKAKPTALRAREVVVAAGTYGTQTLLHTMKDKGLLPRLSARLGELTRTNSEGLVGAQTSDRRYRKKHGTKPDFTKGVAITSSIHPDENTHIEPVRYGKGSNAMGGMTILQVPYSTHRVLAWFGNLAKHPTLAVRSLSNRRWSERTIIGLVMQSLDNSLTAYRKPGGIGKGLLTARQGHGAPNPTQIAEATQSASLLADEINGFPGSNIGELMGTPLTAHFLGGCPIGADADEGVIDPYHRLFGHPGISVVDGSAVSANLGVNPSLTITAQAERAMSFWPNKGERDPRPAQGEAYERLAAVEPQAPAVPKEAFGALRLPFLGMPAVPPKKEPSDKAHKAHEADEAHRADQA</sequence>
<evidence type="ECO:0000259" key="18">
    <source>
        <dbReference type="Pfam" id="PF00890"/>
    </source>
</evidence>
<reference evidence="20 21" key="1">
    <citation type="submission" date="2023-03" db="EMBL/GenBank/DDBJ databases">
        <title>Isolation and description of six Streptomyces strains from soil environments, able to metabolize different microbial glucans.</title>
        <authorList>
            <person name="Widen T."/>
            <person name="Larsbrink J."/>
        </authorList>
    </citation>
    <scope>NUCLEOTIDE SEQUENCE [LARGE SCALE GENOMIC DNA]</scope>
    <source>
        <strain evidence="20 21">Mut1</strain>
    </source>
</reference>
<feature type="domain" description="FAD-dependent oxidoreductase 2 FAD-binding" evidence="18">
    <location>
        <begin position="26"/>
        <end position="58"/>
    </location>
</feature>
<evidence type="ECO:0000256" key="3">
    <source>
        <dbReference type="ARBA" id="ARBA00022548"/>
    </source>
</evidence>
<evidence type="ECO:0000256" key="13">
    <source>
        <dbReference type="ARBA" id="ARBA00049723"/>
    </source>
</evidence>
<evidence type="ECO:0000259" key="19">
    <source>
        <dbReference type="Pfam" id="PF05199"/>
    </source>
</evidence>
<dbReference type="RefSeq" id="WP_306056653.1">
    <property type="nucleotide sequence ID" value="NZ_CP120997.1"/>
</dbReference>
<evidence type="ECO:0000256" key="12">
    <source>
        <dbReference type="ARBA" id="ARBA00049645"/>
    </source>
</evidence>
<evidence type="ECO:0000256" key="8">
    <source>
        <dbReference type="ARBA" id="ARBA00023166"/>
    </source>
</evidence>
<keyword evidence="21" id="KW-1185">Reference proteome</keyword>
<dbReference type="SUPFAM" id="SSF51905">
    <property type="entry name" value="FAD/NAD(P)-binding domain"/>
    <property type="match status" value="1"/>
</dbReference>
<dbReference type="Gene3D" id="3.50.50.60">
    <property type="entry name" value="FAD/NAD(P)-binding domain"/>
    <property type="match status" value="3"/>
</dbReference>
<dbReference type="Pfam" id="PF05199">
    <property type="entry name" value="GMC_oxred_C"/>
    <property type="match status" value="1"/>
</dbReference>
<keyword evidence="7" id="KW-0443">Lipid metabolism</keyword>
<accession>A0ABY9HN01</accession>
<evidence type="ECO:0000256" key="1">
    <source>
        <dbReference type="ARBA" id="ARBA00001974"/>
    </source>
</evidence>
<dbReference type="PANTHER" id="PTHR47470">
    <property type="entry name" value="CHOLESTEROL OXIDASE"/>
    <property type="match status" value="1"/>
</dbReference>
<evidence type="ECO:0000256" key="16">
    <source>
        <dbReference type="SAM" id="MobiDB-lite"/>
    </source>
</evidence>
<dbReference type="EC" id="5.3.3.1" evidence="11"/>
<dbReference type="EMBL" id="CP120997">
    <property type="protein sequence ID" value="WLQ35784.1"/>
    <property type="molecule type" value="Genomic_DNA"/>
</dbReference>
<keyword evidence="10" id="KW-0413">Isomerase</keyword>
<keyword evidence="3" id="KW-0153">Cholesterol metabolism</keyword>
<feature type="region of interest" description="Disordered" evidence="16">
    <location>
        <begin position="599"/>
        <end position="627"/>
    </location>
</feature>
<dbReference type="InterPro" id="IPR000172">
    <property type="entry name" value="GMC_OxRdtase_N"/>
</dbReference>
<proteinExistence type="inferred from homology"/>
<protein>
    <recommendedName>
        <fullName evidence="14">Cholesterol oxidase</fullName>
        <ecNumber evidence="13">1.1.3.6</ecNumber>
        <ecNumber evidence="11">5.3.3.1</ecNumber>
    </recommendedName>
    <alternativeName>
        <fullName evidence="15">Cholesterol isomerase</fullName>
    </alternativeName>
</protein>
<name>A0ABY9HN01_9ACTN</name>
<evidence type="ECO:0000256" key="15">
    <source>
        <dbReference type="ARBA" id="ARBA00049778"/>
    </source>
</evidence>
<evidence type="ECO:0000256" key="10">
    <source>
        <dbReference type="ARBA" id="ARBA00023235"/>
    </source>
</evidence>
<evidence type="ECO:0000256" key="7">
    <source>
        <dbReference type="ARBA" id="ARBA00023098"/>
    </source>
</evidence>
<evidence type="ECO:0000313" key="20">
    <source>
        <dbReference type="EMBL" id="WLQ35784.1"/>
    </source>
</evidence>
<dbReference type="InterPro" id="IPR007867">
    <property type="entry name" value="GMC_OxRtase_C"/>
</dbReference>
<evidence type="ECO:0000256" key="4">
    <source>
        <dbReference type="ARBA" id="ARBA00022630"/>
    </source>
</evidence>
<keyword evidence="5" id="KW-0274">FAD</keyword>
<gene>
    <name evidence="20" type="ORF">P8A18_21210</name>
</gene>
<comment type="pathway">
    <text evidence="12">Steroid metabolism; cholesterol degradation.</text>
</comment>
<keyword evidence="8" id="KW-1207">Sterol metabolism</keyword>
<dbReference type="Proteomes" id="UP001239522">
    <property type="component" value="Chromosome"/>
</dbReference>
<evidence type="ECO:0000313" key="21">
    <source>
        <dbReference type="Proteomes" id="UP001239522"/>
    </source>
</evidence>
<dbReference type="InterPro" id="IPR003953">
    <property type="entry name" value="FAD-dep_OxRdtase_2_FAD-bd"/>
</dbReference>
<evidence type="ECO:0000256" key="14">
    <source>
        <dbReference type="ARBA" id="ARBA00049744"/>
    </source>
</evidence>
<keyword evidence="9" id="KW-0753">Steroid metabolism</keyword>
<evidence type="ECO:0000256" key="5">
    <source>
        <dbReference type="ARBA" id="ARBA00022827"/>
    </source>
</evidence>
<comment type="similarity">
    <text evidence="2">Belongs to the GMC oxidoreductase family.</text>
</comment>
<feature type="compositionally biased region" description="Basic and acidic residues" evidence="16">
    <location>
        <begin position="604"/>
        <end position="627"/>
    </location>
</feature>
<evidence type="ECO:0000256" key="6">
    <source>
        <dbReference type="ARBA" id="ARBA00023002"/>
    </source>
</evidence>
<dbReference type="PANTHER" id="PTHR47470:SF1">
    <property type="entry name" value="FAD-DEPENDENT OXIDOREDUCTASE 2 FAD BINDING DOMAIN-CONTAINING PROTEIN"/>
    <property type="match status" value="1"/>
</dbReference>
<dbReference type="EC" id="1.1.3.6" evidence="13"/>